<keyword evidence="1" id="KW-0472">Membrane</keyword>
<gene>
    <name evidence="3" type="ORF">GGQ63_001085</name>
</gene>
<evidence type="ECO:0000256" key="1">
    <source>
        <dbReference type="SAM" id="Phobius"/>
    </source>
</evidence>
<keyword evidence="2" id="KW-0732">Signal</keyword>
<feature type="transmembrane region" description="Helical" evidence="1">
    <location>
        <begin position="179"/>
        <end position="197"/>
    </location>
</feature>
<dbReference type="PIRSF" id="PIRSF016919">
    <property type="entry name" value="HupE_UreJ"/>
    <property type="match status" value="1"/>
</dbReference>
<feature type="transmembrane region" description="Helical" evidence="1">
    <location>
        <begin position="66"/>
        <end position="86"/>
    </location>
</feature>
<dbReference type="EMBL" id="JACHOO010000002">
    <property type="protein sequence ID" value="MBB5752033.1"/>
    <property type="molecule type" value="Genomic_DNA"/>
</dbReference>
<feature type="transmembrane region" description="Helical" evidence="1">
    <location>
        <begin position="116"/>
        <end position="133"/>
    </location>
</feature>
<keyword evidence="4" id="KW-1185">Reference proteome</keyword>
<dbReference type="AlphaFoldDB" id="A0A7W9CU98"/>
<comment type="caution">
    <text evidence="3">The sequence shown here is derived from an EMBL/GenBank/DDBJ whole genome shotgun (WGS) entry which is preliminary data.</text>
</comment>
<sequence length="198" mass="19080">MNRRLSRALLALAAFAGSSLPAFAHPGIGGAHGFAHGFAHPLGGLDHTLAMVAVGLLAVQIGGRALWMLPAAFVAAMAAGGALGVAGVPLPFVEIGIAGSVLVLGAVVAFGRALPLPAAMALAAVFAVFHGHAHGTEMPADASGLAYGLGFMVATGLLHTAGLALGLAAGRLAERAGPAALRLGGAAIAVAGLGLIAG</sequence>
<feature type="transmembrane region" description="Helical" evidence="1">
    <location>
        <begin position="145"/>
        <end position="167"/>
    </location>
</feature>
<evidence type="ECO:0000313" key="3">
    <source>
        <dbReference type="EMBL" id="MBB5752033.1"/>
    </source>
</evidence>
<evidence type="ECO:0000313" key="4">
    <source>
        <dbReference type="Proteomes" id="UP000523821"/>
    </source>
</evidence>
<keyword evidence="1" id="KW-0812">Transmembrane</keyword>
<proteinExistence type="predicted"/>
<keyword evidence="1" id="KW-1133">Transmembrane helix</keyword>
<dbReference type="Pfam" id="PF04955">
    <property type="entry name" value="HupE_UreJ"/>
    <property type="match status" value="1"/>
</dbReference>
<dbReference type="Proteomes" id="UP000523821">
    <property type="component" value="Unassembled WGS sequence"/>
</dbReference>
<feature type="signal peptide" evidence="2">
    <location>
        <begin position="1"/>
        <end position="24"/>
    </location>
</feature>
<dbReference type="RefSeq" id="WP_183853322.1">
    <property type="nucleotide sequence ID" value="NZ_JACHOO010000002.1"/>
</dbReference>
<feature type="transmembrane region" description="Helical" evidence="1">
    <location>
        <begin position="40"/>
        <end position="59"/>
    </location>
</feature>
<protein>
    <submittedName>
        <fullName evidence="3">Urease accessory protein</fullName>
    </submittedName>
</protein>
<dbReference type="InterPro" id="IPR007038">
    <property type="entry name" value="HupE_UreJ"/>
</dbReference>
<reference evidence="3 4" key="1">
    <citation type="submission" date="2020-08" db="EMBL/GenBank/DDBJ databases">
        <title>Genomic Encyclopedia of Type Strains, Phase IV (KMG-IV): sequencing the most valuable type-strain genomes for metagenomic binning, comparative biology and taxonomic classification.</title>
        <authorList>
            <person name="Goeker M."/>
        </authorList>
    </citation>
    <scope>NUCLEOTIDE SEQUENCE [LARGE SCALE GENOMIC DNA]</scope>
    <source>
        <strain evidence="3 4">DSM 16268</strain>
    </source>
</reference>
<accession>A0A7W9CU98</accession>
<name>A0A7W9CU98_9HYPH</name>
<feature type="chain" id="PRO_5030792014" evidence="2">
    <location>
        <begin position="25"/>
        <end position="198"/>
    </location>
</feature>
<organism evidence="3 4">
    <name type="scientific">Prosthecomicrobium pneumaticum</name>
    <dbReference type="NCBI Taxonomy" id="81895"/>
    <lineage>
        <taxon>Bacteria</taxon>
        <taxon>Pseudomonadati</taxon>
        <taxon>Pseudomonadota</taxon>
        <taxon>Alphaproteobacteria</taxon>
        <taxon>Hyphomicrobiales</taxon>
        <taxon>Kaistiaceae</taxon>
        <taxon>Prosthecomicrobium</taxon>
    </lineage>
</organism>
<evidence type="ECO:0000256" key="2">
    <source>
        <dbReference type="SAM" id="SignalP"/>
    </source>
</evidence>
<feature type="transmembrane region" description="Helical" evidence="1">
    <location>
        <begin position="92"/>
        <end position="111"/>
    </location>
</feature>